<feature type="region of interest" description="Disordered" evidence="1">
    <location>
        <begin position="37"/>
        <end position="59"/>
    </location>
</feature>
<protein>
    <submittedName>
        <fullName evidence="2">Uncharacterized protein</fullName>
    </submittedName>
</protein>
<keyword evidence="3" id="KW-1185">Reference proteome</keyword>
<dbReference type="EMBL" id="JBHRTR010000036">
    <property type="protein sequence ID" value="MFC3230104.1"/>
    <property type="molecule type" value="Genomic_DNA"/>
</dbReference>
<gene>
    <name evidence="2" type="ORF">ACFOGJ_22830</name>
</gene>
<name>A0ABV7L6C0_9PROT</name>
<proteinExistence type="predicted"/>
<reference evidence="3" key="1">
    <citation type="journal article" date="2019" name="Int. J. Syst. Evol. Microbiol.">
        <title>The Global Catalogue of Microorganisms (GCM) 10K type strain sequencing project: providing services to taxonomists for standard genome sequencing and annotation.</title>
        <authorList>
            <consortium name="The Broad Institute Genomics Platform"/>
            <consortium name="The Broad Institute Genome Sequencing Center for Infectious Disease"/>
            <person name="Wu L."/>
            <person name="Ma J."/>
        </authorList>
    </citation>
    <scope>NUCLEOTIDE SEQUENCE [LARGE SCALE GENOMIC DNA]</scope>
    <source>
        <strain evidence="3">KCTC 42964</strain>
    </source>
</reference>
<dbReference type="RefSeq" id="WP_379904954.1">
    <property type="nucleotide sequence ID" value="NZ_JBHRTR010000036.1"/>
</dbReference>
<sequence>MDQDVHFAPALHQRSAEGVYRIVRCLPADSGGLQYRIKSPHEQHERVVREDQLSPVGGD</sequence>
<dbReference type="Proteomes" id="UP001595528">
    <property type="component" value="Unassembled WGS sequence"/>
</dbReference>
<comment type="caution">
    <text evidence="2">The sequence shown here is derived from an EMBL/GenBank/DDBJ whole genome shotgun (WGS) entry which is preliminary data.</text>
</comment>
<organism evidence="2 3">
    <name type="scientific">Marinibaculum pumilum</name>
    <dbReference type="NCBI Taxonomy" id="1766165"/>
    <lineage>
        <taxon>Bacteria</taxon>
        <taxon>Pseudomonadati</taxon>
        <taxon>Pseudomonadota</taxon>
        <taxon>Alphaproteobacteria</taxon>
        <taxon>Rhodospirillales</taxon>
        <taxon>Rhodospirillaceae</taxon>
        <taxon>Marinibaculum</taxon>
    </lineage>
</organism>
<evidence type="ECO:0000313" key="2">
    <source>
        <dbReference type="EMBL" id="MFC3230104.1"/>
    </source>
</evidence>
<accession>A0ABV7L6C0</accession>
<feature type="compositionally biased region" description="Basic and acidic residues" evidence="1">
    <location>
        <begin position="39"/>
        <end position="52"/>
    </location>
</feature>
<evidence type="ECO:0000313" key="3">
    <source>
        <dbReference type="Proteomes" id="UP001595528"/>
    </source>
</evidence>
<evidence type="ECO:0000256" key="1">
    <source>
        <dbReference type="SAM" id="MobiDB-lite"/>
    </source>
</evidence>